<dbReference type="GO" id="GO:0022857">
    <property type="term" value="F:transmembrane transporter activity"/>
    <property type="evidence" value="ECO:0007669"/>
    <property type="project" value="InterPro"/>
</dbReference>
<feature type="transmembrane region" description="Helical" evidence="7">
    <location>
        <begin position="320"/>
        <end position="347"/>
    </location>
</feature>
<accession>A0A841ZL30</accession>
<proteinExistence type="predicted"/>
<evidence type="ECO:0000256" key="1">
    <source>
        <dbReference type="ARBA" id="ARBA00004651"/>
    </source>
</evidence>
<evidence type="ECO:0000313" key="8">
    <source>
        <dbReference type="EMBL" id="MBC1520232.1"/>
    </source>
</evidence>
<dbReference type="RefSeq" id="WP_185371828.1">
    <property type="nucleotide sequence ID" value="NZ_JAARRM010000001.1"/>
</dbReference>
<dbReference type="EMBL" id="JAARRM010000001">
    <property type="protein sequence ID" value="MBC1520232.1"/>
    <property type="molecule type" value="Genomic_DNA"/>
</dbReference>
<comment type="caution">
    <text evidence="8">The sequence shown here is derived from an EMBL/GenBank/DDBJ whole genome shotgun (WGS) entry which is preliminary data.</text>
</comment>
<evidence type="ECO:0000256" key="6">
    <source>
        <dbReference type="ARBA" id="ARBA00023136"/>
    </source>
</evidence>
<keyword evidence="6 7" id="KW-0472">Membrane</keyword>
<evidence type="ECO:0000256" key="4">
    <source>
        <dbReference type="ARBA" id="ARBA00022692"/>
    </source>
</evidence>
<keyword evidence="4 7" id="KW-0812">Transmembrane</keyword>
<feature type="transmembrane region" description="Helical" evidence="7">
    <location>
        <begin position="105"/>
        <end position="134"/>
    </location>
</feature>
<organism evidence="8 9">
    <name type="scientific">Listeria aquatica</name>
    <dbReference type="NCBI Taxonomy" id="1494960"/>
    <lineage>
        <taxon>Bacteria</taxon>
        <taxon>Bacillati</taxon>
        <taxon>Bacillota</taxon>
        <taxon>Bacilli</taxon>
        <taxon>Bacillales</taxon>
        <taxon>Listeriaceae</taxon>
        <taxon>Listeria</taxon>
    </lineage>
</organism>
<feature type="transmembrane region" description="Helical" evidence="7">
    <location>
        <begin position="262"/>
        <end position="283"/>
    </location>
</feature>
<reference evidence="8 9" key="1">
    <citation type="submission" date="2020-03" db="EMBL/GenBank/DDBJ databases">
        <title>Soil Listeria distribution.</title>
        <authorList>
            <person name="Liao J."/>
            <person name="Wiedmann M."/>
        </authorList>
    </citation>
    <scope>NUCLEOTIDE SEQUENCE [LARGE SCALE GENOMIC DNA]</scope>
    <source>
        <strain evidence="8 9">FSL L7-1507</strain>
    </source>
</reference>
<dbReference type="CDD" id="cd06173">
    <property type="entry name" value="MFS_MefA_like"/>
    <property type="match status" value="1"/>
</dbReference>
<feature type="transmembrane region" description="Helical" evidence="7">
    <location>
        <begin position="44"/>
        <end position="65"/>
    </location>
</feature>
<gene>
    <name evidence="8" type="ORF">HB912_01050</name>
</gene>
<keyword evidence="2" id="KW-0813">Transport</keyword>
<dbReference type="InterPro" id="IPR011701">
    <property type="entry name" value="MFS"/>
</dbReference>
<feature type="transmembrane region" description="Helical" evidence="7">
    <location>
        <begin position="12"/>
        <end position="38"/>
    </location>
</feature>
<dbReference type="PANTHER" id="PTHR43266:SF9">
    <property type="entry name" value="PERMEASE, MAJOR FACILITATOR SUPERFAMILY-RELATED"/>
    <property type="match status" value="1"/>
</dbReference>
<feature type="transmembrane region" description="Helical" evidence="7">
    <location>
        <begin position="77"/>
        <end position="99"/>
    </location>
</feature>
<evidence type="ECO:0000256" key="7">
    <source>
        <dbReference type="SAM" id="Phobius"/>
    </source>
</evidence>
<dbReference type="AlphaFoldDB" id="A0A841ZL30"/>
<dbReference type="Gene3D" id="1.20.1250.20">
    <property type="entry name" value="MFS general substrate transporter like domains"/>
    <property type="match status" value="1"/>
</dbReference>
<name>A0A841ZL30_9LIST</name>
<dbReference type="Proteomes" id="UP000559885">
    <property type="component" value="Unassembled WGS sequence"/>
</dbReference>
<evidence type="ECO:0000256" key="3">
    <source>
        <dbReference type="ARBA" id="ARBA00022475"/>
    </source>
</evidence>
<feature type="transmembrane region" description="Helical" evidence="7">
    <location>
        <begin position="227"/>
        <end position="250"/>
    </location>
</feature>
<keyword evidence="3" id="KW-1003">Cell membrane</keyword>
<feature type="transmembrane region" description="Helical" evidence="7">
    <location>
        <begin position="359"/>
        <end position="382"/>
    </location>
</feature>
<dbReference type="InterPro" id="IPR036259">
    <property type="entry name" value="MFS_trans_sf"/>
</dbReference>
<feature type="transmembrane region" description="Helical" evidence="7">
    <location>
        <begin position="295"/>
        <end position="314"/>
    </location>
</feature>
<dbReference type="GO" id="GO:0005886">
    <property type="term" value="C:plasma membrane"/>
    <property type="evidence" value="ECO:0007669"/>
    <property type="project" value="UniProtKB-SubCell"/>
</dbReference>
<feature type="transmembrane region" description="Helical" evidence="7">
    <location>
        <begin position="388"/>
        <end position="408"/>
    </location>
</feature>
<dbReference type="PANTHER" id="PTHR43266">
    <property type="entry name" value="MACROLIDE-EFFLUX PROTEIN"/>
    <property type="match status" value="1"/>
</dbReference>
<evidence type="ECO:0000256" key="2">
    <source>
        <dbReference type="ARBA" id="ARBA00022448"/>
    </source>
</evidence>
<evidence type="ECO:0000313" key="9">
    <source>
        <dbReference type="Proteomes" id="UP000559885"/>
    </source>
</evidence>
<sequence length="418" mass="46443">MEEIAKQSKKQMYKVILSTITGNLGSGILTFIIGLLILRHTSSALSFGVSQVIGPVVALILLPFTGSIVDRFDRKKIVIYAQLLSIVSLVLYAIAIYYQGFNQLIYTYLLLICLRISDLFLTTSLTSSVLHIVVEEDIQKLKSFQQMIASLTAIIAPIFGALLLDILPLVYLVLLESAIELITILIVVSLDFRLVEIAMEEEAEEKTQSILKMFQQGLVFVKKSRKLVFALFFSMLVNFVFGLVAVGLPYIQIEVLHFSNNIYGITEAIFSFGMVLSAILLSMSKTIQFPLFHSWSMINNMGILFLFLGVFLVFPFEQVYFILGIALFNLLAGLLITRINVPVTIWLTKEVPSHFQGRVFNILNTGAQLLSPIGILCFSGFFDIFGSASIFMVAGGGVILIALLYPLIFKVDLKSTGL</sequence>
<protein>
    <submittedName>
        <fullName evidence="8">MFS transporter</fullName>
    </submittedName>
</protein>
<feature type="transmembrane region" description="Helical" evidence="7">
    <location>
        <begin position="146"/>
        <end position="164"/>
    </location>
</feature>
<dbReference type="Pfam" id="PF07690">
    <property type="entry name" value="MFS_1"/>
    <property type="match status" value="1"/>
</dbReference>
<comment type="subcellular location">
    <subcellularLocation>
        <location evidence="1">Cell membrane</location>
        <topology evidence="1">Multi-pass membrane protein</topology>
    </subcellularLocation>
</comment>
<dbReference type="SUPFAM" id="SSF103473">
    <property type="entry name" value="MFS general substrate transporter"/>
    <property type="match status" value="1"/>
</dbReference>
<keyword evidence="5 7" id="KW-1133">Transmembrane helix</keyword>
<evidence type="ECO:0000256" key="5">
    <source>
        <dbReference type="ARBA" id="ARBA00022989"/>
    </source>
</evidence>